<dbReference type="EMBL" id="NXGI01000007">
    <property type="protein sequence ID" value="PRM97940.1"/>
    <property type="molecule type" value="Genomic_DNA"/>
</dbReference>
<dbReference type="AlphaFoldDB" id="A0A2S9TGJ0"/>
<dbReference type="InterPro" id="IPR006116">
    <property type="entry name" value="NT_2-5OAS_ClassI-CCAase"/>
</dbReference>
<gene>
    <name evidence="2" type="ORF">CJ670_04545</name>
</gene>
<name>A0A2S9TGJ0_9BACT</name>
<comment type="caution">
    <text evidence="2">The sequence shown here is derived from an EMBL/GenBank/DDBJ whole genome shotgun (WGS) entry which is preliminary data.</text>
</comment>
<protein>
    <recommendedName>
        <fullName evidence="4">Nucleotidyltransferase</fullName>
    </recommendedName>
</protein>
<keyword evidence="1" id="KW-0051">Antiviral defense</keyword>
<dbReference type="CDD" id="cd05400">
    <property type="entry name" value="NT_2-5OAS_ClassI-CCAase"/>
    <property type="match status" value="1"/>
</dbReference>
<evidence type="ECO:0008006" key="4">
    <source>
        <dbReference type="Google" id="ProtNLM"/>
    </source>
</evidence>
<evidence type="ECO:0000256" key="1">
    <source>
        <dbReference type="ARBA" id="ARBA00023118"/>
    </source>
</evidence>
<dbReference type="Proteomes" id="UP000239151">
    <property type="component" value="Unassembled WGS sequence"/>
</dbReference>
<sequence>MSTKNEIFKILEKVGESLEITKTQRQLAEERYKAVGKWLAEGEYCLLGDGKKQCFKDGEIYPQGSFRLETTVKPIGKNEFDIDLVFYTPNVSADMITPERLKELVGNRLKEHDTYKKMLTPLNRGWCINYANEFHLDVTPSLDNHFEPHNESELVADKKLERYMPTNPEGYAKWFDDISSMQPILKFTKAMFDSRNIMITTEDAATVTELPEHNPNKPLLKRFIQIFKRHRDIMFDGKDDAPISIIITTLATKSYEYCIQNYSYDNEYALMMDTLKYMTKFIENRNGYWIENPTVNGENFAEKWNYKSIKKQNFDNWHNAIIGIFESVINLQGQHLIFESLRNGLGESPVNKVYKDMTDSVTQNRLNGLLSLGLSSNATDSLAMKQNTFFGK</sequence>
<dbReference type="Pfam" id="PF18144">
    <property type="entry name" value="SMODS"/>
    <property type="match status" value="1"/>
</dbReference>
<dbReference type="GO" id="GO:0016779">
    <property type="term" value="F:nucleotidyltransferase activity"/>
    <property type="evidence" value="ECO:0007669"/>
    <property type="project" value="InterPro"/>
</dbReference>
<evidence type="ECO:0000313" key="3">
    <source>
        <dbReference type="Proteomes" id="UP000239151"/>
    </source>
</evidence>
<evidence type="ECO:0000313" key="2">
    <source>
        <dbReference type="EMBL" id="PRM97940.1"/>
    </source>
</evidence>
<reference evidence="2 3" key="1">
    <citation type="submission" date="2017-09" db="EMBL/GenBank/DDBJ databases">
        <title>Reassesment of A. cryaerophilus.</title>
        <authorList>
            <person name="Perez-Cataluna A."/>
            <person name="Collado L."/>
            <person name="Salgado O."/>
            <person name="Lefinanco V."/>
            <person name="Figueras M.J."/>
        </authorList>
    </citation>
    <scope>NUCLEOTIDE SEQUENCE [LARGE SCALE GENOMIC DNA]</scope>
    <source>
        <strain evidence="2 3">LMG 9065</strain>
    </source>
</reference>
<organism evidence="2 3">
    <name type="scientific">Aliarcobacter cryaerophilus</name>
    <dbReference type="NCBI Taxonomy" id="28198"/>
    <lineage>
        <taxon>Bacteria</taxon>
        <taxon>Pseudomonadati</taxon>
        <taxon>Campylobacterota</taxon>
        <taxon>Epsilonproteobacteria</taxon>
        <taxon>Campylobacterales</taxon>
        <taxon>Arcobacteraceae</taxon>
        <taxon>Aliarcobacter</taxon>
    </lineage>
</organism>
<accession>A0A2S9TGJ0</accession>
<dbReference type="GO" id="GO:0051607">
    <property type="term" value="P:defense response to virus"/>
    <property type="evidence" value="ECO:0007669"/>
    <property type="project" value="UniProtKB-KW"/>
</dbReference>
<proteinExistence type="predicted"/>